<proteinExistence type="predicted"/>
<comment type="caution">
    <text evidence="1">The sequence shown here is derived from an EMBL/GenBank/DDBJ whole genome shotgun (WGS) entry which is preliminary data.</text>
</comment>
<accession>A0A2P5B4C5</accession>
<evidence type="ECO:0000313" key="2">
    <source>
        <dbReference type="Proteomes" id="UP000237105"/>
    </source>
</evidence>
<protein>
    <submittedName>
        <fullName evidence="1">Uncharacterized protein</fullName>
    </submittedName>
</protein>
<feature type="non-terminal residue" evidence="1">
    <location>
        <position position="1"/>
    </location>
</feature>
<dbReference type="AlphaFoldDB" id="A0A2P5B4C5"/>
<gene>
    <name evidence="1" type="ORF">PanWU01x14_272480</name>
</gene>
<dbReference type="OrthoDB" id="1002461at2759"/>
<dbReference type="Proteomes" id="UP000237105">
    <property type="component" value="Unassembled WGS sequence"/>
</dbReference>
<keyword evidence="2" id="KW-1185">Reference proteome</keyword>
<name>A0A2P5B4C5_PARAD</name>
<dbReference type="EMBL" id="JXTB01000367">
    <property type="protein sequence ID" value="PON43631.1"/>
    <property type="molecule type" value="Genomic_DNA"/>
</dbReference>
<evidence type="ECO:0000313" key="1">
    <source>
        <dbReference type="EMBL" id="PON43631.1"/>
    </source>
</evidence>
<feature type="non-terminal residue" evidence="1">
    <location>
        <position position="62"/>
    </location>
</feature>
<organism evidence="1 2">
    <name type="scientific">Parasponia andersonii</name>
    <name type="common">Sponia andersonii</name>
    <dbReference type="NCBI Taxonomy" id="3476"/>
    <lineage>
        <taxon>Eukaryota</taxon>
        <taxon>Viridiplantae</taxon>
        <taxon>Streptophyta</taxon>
        <taxon>Embryophyta</taxon>
        <taxon>Tracheophyta</taxon>
        <taxon>Spermatophyta</taxon>
        <taxon>Magnoliopsida</taxon>
        <taxon>eudicotyledons</taxon>
        <taxon>Gunneridae</taxon>
        <taxon>Pentapetalae</taxon>
        <taxon>rosids</taxon>
        <taxon>fabids</taxon>
        <taxon>Rosales</taxon>
        <taxon>Cannabaceae</taxon>
        <taxon>Parasponia</taxon>
    </lineage>
</organism>
<reference evidence="2" key="1">
    <citation type="submission" date="2016-06" db="EMBL/GenBank/DDBJ databases">
        <title>Parallel loss of symbiosis genes in relatives of nitrogen-fixing non-legume Parasponia.</title>
        <authorList>
            <person name="Van Velzen R."/>
            <person name="Holmer R."/>
            <person name="Bu F."/>
            <person name="Rutten L."/>
            <person name="Van Zeijl A."/>
            <person name="Liu W."/>
            <person name="Santuari L."/>
            <person name="Cao Q."/>
            <person name="Sharma T."/>
            <person name="Shen D."/>
            <person name="Roswanjaya Y."/>
            <person name="Wardhani T."/>
            <person name="Kalhor M.S."/>
            <person name="Jansen J."/>
            <person name="Van den Hoogen J."/>
            <person name="Gungor B."/>
            <person name="Hartog M."/>
            <person name="Hontelez J."/>
            <person name="Verver J."/>
            <person name="Yang W.-C."/>
            <person name="Schijlen E."/>
            <person name="Repin R."/>
            <person name="Schilthuizen M."/>
            <person name="Schranz E."/>
            <person name="Heidstra R."/>
            <person name="Miyata K."/>
            <person name="Fedorova E."/>
            <person name="Kohlen W."/>
            <person name="Bisseling T."/>
            <person name="Smit S."/>
            <person name="Geurts R."/>
        </authorList>
    </citation>
    <scope>NUCLEOTIDE SEQUENCE [LARGE SCALE GENOMIC DNA]</scope>
    <source>
        <strain evidence="2">cv. WU1-14</strain>
    </source>
</reference>
<sequence length="62" mass="6557">HVAGIHDVDAVIALTAQVSSLSNILKSMNMAAGVTVHQSAAISYVYYGERHSFDNCPSNHAS</sequence>